<sequence length="72" mass="7191">GTDGTDGPTDAAGGFADGGTAARGRARGLDAREALRRNDSYPFLHAAGDLIVTGPTGTNVNDVVLVLVDPAP</sequence>
<feature type="non-terminal residue" evidence="3">
    <location>
        <position position="1"/>
    </location>
</feature>
<keyword evidence="3" id="KW-0808">Transferase</keyword>
<evidence type="ECO:0000259" key="2">
    <source>
        <dbReference type="Pfam" id="PF05161"/>
    </source>
</evidence>
<dbReference type="EMBL" id="CADCTV010000319">
    <property type="protein sequence ID" value="CAA9317017.1"/>
    <property type="molecule type" value="Genomic_DNA"/>
</dbReference>
<dbReference type="InterPro" id="IPR037035">
    <property type="entry name" value="GK-like_C_sf"/>
</dbReference>
<feature type="compositionally biased region" description="Low complexity" evidence="1">
    <location>
        <begin position="1"/>
        <end position="23"/>
    </location>
</feature>
<dbReference type="GO" id="GO:0005737">
    <property type="term" value="C:cytoplasm"/>
    <property type="evidence" value="ECO:0007669"/>
    <property type="project" value="TreeGrafter"/>
</dbReference>
<feature type="domain" description="MOFRL" evidence="2">
    <location>
        <begin position="1"/>
        <end position="62"/>
    </location>
</feature>
<accession>A0A6J4KWS1</accession>
<keyword evidence="3" id="KW-0418">Kinase</keyword>
<dbReference type="Pfam" id="PF05161">
    <property type="entry name" value="MOFRL"/>
    <property type="match status" value="1"/>
</dbReference>
<feature type="region of interest" description="Disordered" evidence="1">
    <location>
        <begin position="1"/>
        <end position="27"/>
    </location>
</feature>
<reference evidence="3" key="1">
    <citation type="submission" date="2020-02" db="EMBL/GenBank/DDBJ databases">
        <authorList>
            <person name="Meier V. D."/>
        </authorList>
    </citation>
    <scope>NUCLEOTIDE SEQUENCE</scope>
    <source>
        <strain evidence="3">AVDCRST_MAG89</strain>
    </source>
</reference>
<dbReference type="GO" id="GO:0043798">
    <property type="term" value="F:glycerate 2-kinase activity"/>
    <property type="evidence" value="ECO:0007669"/>
    <property type="project" value="UniProtKB-EC"/>
</dbReference>
<dbReference type="PANTHER" id="PTHR12227:SF0">
    <property type="entry name" value="GLYCERATE KINASE"/>
    <property type="match status" value="1"/>
</dbReference>
<proteinExistence type="predicted"/>
<dbReference type="EC" id="2.7.1.165" evidence="3"/>
<dbReference type="PANTHER" id="PTHR12227">
    <property type="entry name" value="GLYCERATE KINASE"/>
    <property type="match status" value="1"/>
</dbReference>
<protein>
    <submittedName>
        <fullName evidence="3">D-glycerate 2-kinase</fullName>
        <ecNumber evidence="3">2.7.1.165</ecNumber>
    </submittedName>
</protein>
<evidence type="ECO:0000313" key="3">
    <source>
        <dbReference type="EMBL" id="CAA9317017.1"/>
    </source>
</evidence>
<gene>
    <name evidence="3" type="ORF">AVDCRST_MAG89-1458</name>
</gene>
<dbReference type="InterPro" id="IPR039760">
    <property type="entry name" value="MOFRL_protein"/>
</dbReference>
<dbReference type="AlphaFoldDB" id="A0A6J4KWS1"/>
<evidence type="ECO:0000256" key="1">
    <source>
        <dbReference type="SAM" id="MobiDB-lite"/>
    </source>
</evidence>
<dbReference type="Gene3D" id="3.40.1480.10">
    <property type="entry name" value="MOFRL domain"/>
    <property type="match status" value="1"/>
</dbReference>
<name>A0A6J4KWS1_9BACT</name>
<dbReference type="InterPro" id="IPR007835">
    <property type="entry name" value="MOFRL"/>
</dbReference>
<dbReference type="SUPFAM" id="SSF82544">
    <property type="entry name" value="GckA/TtuD-like"/>
    <property type="match status" value="1"/>
</dbReference>
<organism evidence="3">
    <name type="scientific">uncultured Gemmatimonadota bacterium</name>
    <dbReference type="NCBI Taxonomy" id="203437"/>
    <lineage>
        <taxon>Bacteria</taxon>
        <taxon>Pseudomonadati</taxon>
        <taxon>Gemmatimonadota</taxon>
        <taxon>environmental samples</taxon>
    </lineage>
</organism>
<dbReference type="GO" id="GO:0008887">
    <property type="term" value="F:glycerate kinase activity"/>
    <property type="evidence" value="ECO:0007669"/>
    <property type="project" value="InterPro"/>
</dbReference>